<feature type="compositionally biased region" description="Basic and acidic residues" evidence="1">
    <location>
        <begin position="1"/>
        <end position="11"/>
    </location>
</feature>
<dbReference type="PANTHER" id="PTHR36456:SF1">
    <property type="entry name" value="UPF0232 PROTEIN SCO3875"/>
    <property type="match status" value="1"/>
</dbReference>
<name>A0A239NZC2_9ACTN</name>
<accession>A0A239NZC2</accession>
<dbReference type="InterPro" id="IPR007922">
    <property type="entry name" value="DciA-like"/>
</dbReference>
<dbReference type="RefSeq" id="WP_245878883.1">
    <property type="nucleotide sequence ID" value="NZ_FZOD01000074.1"/>
</dbReference>
<dbReference type="PANTHER" id="PTHR36456">
    <property type="entry name" value="UPF0232 PROTEIN SCO3875"/>
    <property type="match status" value="1"/>
</dbReference>
<proteinExistence type="predicted"/>
<feature type="compositionally biased region" description="Basic and acidic residues" evidence="1">
    <location>
        <begin position="103"/>
        <end position="116"/>
    </location>
</feature>
<dbReference type="Proteomes" id="UP000198282">
    <property type="component" value="Unassembled WGS sequence"/>
</dbReference>
<gene>
    <name evidence="2" type="ORF">SAMN05216276_107429</name>
</gene>
<evidence type="ECO:0000313" key="3">
    <source>
        <dbReference type="Proteomes" id="UP000198282"/>
    </source>
</evidence>
<dbReference type="AlphaFoldDB" id="A0A239NZC2"/>
<feature type="region of interest" description="Disordered" evidence="1">
    <location>
        <begin position="226"/>
        <end position="254"/>
    </location>
</feature>
<reference evidence="2 3" key="1">
    <citation type="submission" date="2017-06" db="EMBL/GenBank/DDBJ databases">
        <authorList>
            <person name="Kim H.J."/>
            <person name="Triplett B.A."/>
        </authorList>
    </citation>
    <scope>NUCLEOTIDE SEQUENCE [LARGE SCALE GENOMIC DNA]</scope>
    <source>
        <strain evidence="2 3">CGMCC 4.2132</strain>
    </source>
</reference>
<feature type="region of interest" description="Disordered" evidence="1">
    <location>
        <begin position="1"/>
        <end position="140"/>
    </location>
</feature>
<sequence length="254" mass="26100">MSDKTPSELRLVRSPAPGSAQGSKPGSAQGPERGSSRGSEPGPTRSPAPGSAQGPKLELVKSSEPGSAKAPASDPERGSDAGSGSGSGSGSAKSAAAKGAAMAREKLAQAKSDAAKRGQLPRREPRRKAYGPRRDSGDPQLFGRAIADLLADRGWEQPAAVGGVFGRWHEIVGPDMAAHTTPETFADGEVLVVADSTAWATQVRLLARTLVRRLNEELGDGTVQRVKVRGPQNGPRPSGGLRVTGSRGPGDTYG</sequence>
<feature type="compositionally biased region" description="Low complexity" evidence="1">
    <location>
        <begin position="90"/>
        <end position="101"/>
    </location>
</feature>
<evidence type="ECO:0000313" key="2">
    <source>
        <dbReference type="EMBL" id="SNT59803.1"/>
    </source>
</evidence>
<evidence type="ECO:0000256" key="1">
    <source>
        <dbReference type="SAM" id="MobiDB-lite"/>
    </source>
</evidence>
<dbReference type="Pfam" id="PF05258">
    <property type="entry name" value="DciA"/>
    <property type="match status" value="1"/>
</dbReference>
<organism evidence="2 3">
    <name type="scientific">Streptosporangium subroseum</name>
    <dbReference type="NCBI Taxonomy" id="106412"/>
    <lineage>
        <taxon>Bacteria</taxon>
        <taxon>Bacillati</taxon>
        <taxon>Actinomycetota</taxon>
        <taxon>Actinomycetes</taxon>
        <taxon>Streptosporangiales</taxon>
        <taxon>Streptosporangiaceae</taxon>
        <taxon>Streptosporangium</taxon>
    </lineage>
</organism>
<dbReference type="EMBL" id="FZOD01000074">
    <property type="protein sequence ID" value="SNT59803.1"/>
    <property type="molecule type" value="Genomic_DNA"/>
</dbReference>
<keyword evidence="3" id="KW-1185">Reference proteome</keyword>
<protein>
    <submittedName>
        <fullName evidence="2">Predicted nucleic acid-binding protein, contains Zn-ribbon domain (Includes truncated derivatives)</fullName>
    </submittedName>
</protein>